<comment type="subunit">
    <text evidence="7">Component of the dolichol-phosphate mannose (DPM) synthase complex.</text>
</comment>
<evidence type="ECO:0000256" key="6">
    <source>
        <dbReference type="ARBA" id="ARBA00023136"/>
    </source>
</evidence>
<dbReference type="GO" id="GO:0030234">
    <property type="term" value="F:enzyme regulator activity"/>
    <property type="evidence" value="ECO:0007669"/>
    <property type="project" value="UniProtKB-UniRule"/>
</dbReference>
<comment type="pathway">
    <text evidence="7">Protein modification; protein glycosylation.</text>
</comment>
<evidence type="ECO:0000256" key="2">
    <source>
        <dbReference type="ARBA" id="ARBA00005478"/>
    </source>
</evidence>
<organism evidence="8 9">
    <name type="scientific">Mycena citricolor</name>
    <dbReference type="NCBI Taxonomy" id="2018698"/>
    <lineage>
        <taxon>Eukaryota</taxon>
        <taxon>Fungi</taxon>
        <taxon>Dikarya</taxon>
        <taxon>Basidiomycota</taxon>
        <taxon>Agaricomycotina</taxon>
        <taxon>Agaricomycetes</taxon>
        <taxon>Agaricomycetidae</taxon>
        <taxon>Agaricales</taxon>
        <taxon>Marasmiineae</taxon>
        <taxon>Mycenaceae</taxon>
        <taxon>Mycena</taxon>
    </lineage>
</organism>
<dbReference type="Pfam" id="PF07297">
    <property type="entry name" value="DPM2"/>
    <property type="match status" value="1"/>
</dbReference>
<feature type="non-terminal residue" evidence="8">
    <location>
        <position position="111"/>
    </location>
</feature>
<evidence type="ECO:0000256" key="1">
    <source>
        <dbReference type="ARBA" id="ARBA00004477"/>
    </source>
</evidence>
<dbReference type="GO" id="GO:0033185">
    <property type="term" value="C:dolichol-phosphate-mannose synthase complex"/>
    <property type="evidence" value="ECO:0007669"/>
    <property type="project" value="TreeGrafter"/>
</dbReference>
<evidence type="ECO:0000313" key="8">
    <source>
        <dbReference type="EMBL" id="CAK5277683.1"/>
    </source>
</evidence>
<dbReference type="AlphaFoldDB" id="A0AAD2HMV5"/>
<dbReference type="GO" id="GO:0005789">
    <property type="term" value="C:endoplasmic reticulum membrane"/>
    <property type="evidence" value="ECO:0007669"/>
    <property type="project" value="UniProtKB-SubCell"/>
</dbReference>
<accession>A0AAD2HMV5</accession>
<dbReference type="PANTHER" id="PTHR15039">
    <property type="entry name" value="DOLICHOL PHOSPHATE-MANNOSE BIOSYNTHESIS REGULATORY PROTEIN"/>
    <property type="match status" value="1"/>
</dbReference>
<keyword evidence="5 7" id="KW-1133">Transmembrane helix</keyword>
<comment type="similarity">
    <text evidence="2 7">Belongs to the DPM2 family.</text>
</comment>
<sequence length="111" mass="12274">SNRFSKWFAVVLSMGSRVNHIIIQGASDKALGGSMLLAAAFVFTYYTVWALLLPFFPSSSEIHQFFPDRQWAVILPACILVVGLTGIGGFVGNTLVKEQRKKDQRAKLRTA</sequence>
<keyword evidence="3 7" id="KW-0812">Transmembrane</keyword>
<evidence type="ECO:0000256" key="7">
    <source>
        <dbReference type="RuleBase" id="RU365084"/>
    </source>
</evidence>
<dbReference type="GO" id="GO:0006506">
    <property type="term" value="P:GPI anchor biosynthetic process"/>
    <property type="evidence" value="ECO:0007669"/>
    <property type="project" value="TreeGrafter"/>
</dbReference>
<evidence type="ECO:0000256" key="5">
    <source>
        <dbReference type="ARBA" id="ARBA00022989"/>
    </source>
</evidence>
<proteinExistence type="inferred from homology"/>
<keyword evidence="9" id="KW-1185">Reference proteome</keyword>
<name>A0AAD2HMV5_9AGAR</name>
<dbReference type="GO" id="GO:0180047">
    <property type="term" value="P:dolichol phosphate mannose biosynthetic process"/>
    <property type="evidence" value="ECO:0007669"/>
    <property type="project" value="InterPro"/>
</dbReference>
<comment type="caution">
    <text evidence="8">The sequence shown here is derived from an EMBL/GenBank/DDBJ whole genome shotgun (WGS) entry which is preliminary data.</text>
</comment>
<evidence type="ECO:0000313" key="9">
    <source>
        <dbReference type="Proteomes" id="UP001295794"/>
    </source>
</evidence>
<dbReference type="PANTHER" id="PTHR15039:SF11">
    <property type="entry name" value="DOLICHOL PHOSPHATE-MANNOSE BIOSYNTHESIS REGULATORY PROTEIN"/>
    <property type="match status" value="1"/>
</dbReference>
<comment type="function">
    <text evidence="7">Regulatory subunit of the dolichol-phosphate mannose (DPM) synthase complex; essential for the ER localization.</text>
</comment>
<keyword evidence="4 7" id="KW-0256">Endoplasmic reticulum</keyword>
<feature type="transmembrane region" description="Helical" evidence="7">
    <location>
        <begin position="71"/>
        <end position="96"/>
    </location>
</feature>
<evidence type="ECO:0000256" key="4">
    <source>
        <dbReference type="ARBA" id="ARBA00022824"/>
    </source>
</evidence>
<evidence type="ECO:0000256" key="3">
    <source>
        <dbReference type="ARBA" id="ARBA00022692"/>
    </source>
</evidence>
<reference evidence="8" key="1">
    <citation type="submission" date="2023-11" db="EMBL/GenBank/DDBJ databases">
        <authorList>
            <person name="De Vega J J."/>
            <person name="De Vega J J."/>
        </authorList>
    </citation>
    <scope>NUCLEOTIDE SEQUENCE</scope>
</reference>
<dbReference type="InterPro" id="IPR009914">
    <property type="entry name" value="DPM2"/>
</dbReference>
<comment type="subcellular location">
    <subcellularLocation>
        <location evidence="1 7">Endoplasmic reticulum membrane</location>
        <topology evidence="1 7">Multi-pass membrane protein</topology>
    </subcellularLocation>
</comment>
<gene>
    <name evidence="8" type="ORF">MYCIT1_LOCUS26717</name>
</gene>
<dbReference type="Proteomes" id="UP001295794">
    <property type="component" value="Unassembled WGS sequence"/>
</dbReference>
<dbReference type="EMBL" id="CAVNYO010000419">
    <property type="protein sequence ID" value="CAK5277683.1"/>
    <property type="molecule type" value="Genomic_DNA"/>
</dbReference>
<feature type="transmembrane region" description="Helical" evidence="7">
    <location>
        <begin position="35"/>
        <end position="56"/>
    </location>
</feature>
<protein>
    <recommendedName>
        <fullName evidence="7">Dolichol phosphate-mannose biosynthesis regulatory protein</fullName>
    </recommendedName>
</protein>
<keyword evidence="6 7" id="KW-0472">Membrane</keyword>